<gene>
    <name evidence="4" type="ORF">QTJ16_004517</name>
</gene>
<dbReference type="AlphaFoldDB" id="A0AAD9T0Z4"/>
<evidence type="ECO:0000313" key="5">
    <source>
        <dbReference type="Proteomes" id="UP001285354"/>
    </source>
</evidence>
<dbReference type="InterPro" id="IPR050316">
    <property type="entry name" value="Tyrosinase/Hemocyanin"/>
</dbReference>
<protein>
    <recommendedName>
        <fullName evidence="3">Tyrosinase copper-binding domain-containing protein</fullName>
    </recommendedName>
</protein>
<dbReference type="GO" id="GO:0016491">
    <property type="term" value="F:oxidoreductase activity"/>
    <property type="evidence" value="ECO:0007669"/>
    <property type="project" value="InterPro"/>
</dbReference>
<keyword evidence="1" id="KW-0479">Metal-binding</keyword>
<dbReference type="Proteomes" id="UP001285354">
    <property type="component" value="Unassembled WGS sequence"/>
</dbReference>
<evidence type="ECO:0000259" key="3">
    <source>
        <dbReference type="PROSITE" id="PS00498"/>
    </source>
</evidence>
<dbReference type="PANTHER" id="PTHR11474:SF116">
    <property type="entry name" value="TYROSINASE"/>
    <property type="match status" value="1"/>
</dbReference>
<dbReference type="Gene3D" id="1.10.1280.10">
    <property type="entry name" value="Di-copper center containing domain from catechol oxidase"/>
    <property type="match status" value="1"/>
</dbReference>
<feature type="chain" id="PRO_5042156695" description="Tyrosinase copper-binding domain-containing protein" evidence="2">
    <location>
        <begin position="16"/>
        <end position="355"/>
    </location>
</feature>
<proteinExistence type="predicted"/>
<dbReference type="Pfam" id="PF00264">
    <property type="entry name" value="Tyrosinase"/>
    <property type="match status" value="1"/>
</dbReference>
<sequence length="355" mass="39784">MRIALLLLVATEASAALLRPRSTPSFHTLSIQDAREGKDLDGKDFSTPASVTDNLANAATLDTPESRACRANPRIRREWRNYSHDDRMALMRAIKCLMGRPSAGGFAPSKNRYEDYVRLHQRFAGNIHENSKFHIWHRYMLWTFEQDLRRSCGFNRDFPWWDETKDAGNFANSGLFTTDYFGRLLPPQPNGQGWCINSGAFGGITLNIGPGNANTPHCLTRSLDETSTAECNAEYVEVCSQRATYAEFDSCMYGGPHAYGHNGIGAVMADVLSSASDPIFYMHHCFIDRVFRVWQNRDPARTTTINGFDAQSNALTMDTGIYLGGLGPDVRVRDILDTLSGTVINGVPFCYRYDY</sequence>
<evidence type="ECO:0000256" key="2">
    <source>
        <dbReference type="SAM" id="SignalP"/>
    </source>
</evidence>
<dbReference type="EMBL" id="JAUBYV010000006">
    <property type="protein sequence ID" value="KAK2626255.1"/>
    <property type="molecule type" value="Genomic_DNA"/>
</dbReference>
<dbReference type="SUPFAM" id="SSF48056">
    <property type="entry name" value="Di-copper centre-containing domain"/>
    <property type="match status" value="1"/>
</dbReference>
<dbReference type="PANTHER" id="PTHR11474">
    <property type="entry name" value="TYROSINASE FAMILY MEMBER"/>
    <property type="match status" value="1"/>
</dbReference>
<feature type="signal peptide" evidence="2">
    <location>
        <begin position="1"/>
        <end position="15"/>
    </location>
</feature>
<keyword evidence="2" id="KW-0732">Signal</keyword>
<name>A0AAD9T0Z4_9HELO</name>
<dbReference type="PRINTS" id="PR00092">
    <property type="entry name" value="TYROSINASE"/>
</dbReference>
<organism evidence="4 5">
    <name type="scientific">Diplocarpon rosae</name>
    <dbReference type="NCBI Taxonomy" id="946125"/>
    <lineage>
        <taxon>Eukaryota</taxon>
        <taxon>Fungi</taxon>
        <taxon>Dikarya</taxon>
        <taxon>Ascomycota</taxon>
        <taxon>Pezizomycotina</taxon>
        <taxon>Leotiomycetes</taxon>
        <taxon>Helotiales</taxon>
        <taxon>Drepanopezizaceae</taxon>
        <taxon>Diplocarpon</taxon>
    </lineage>
</organism>
<reference evidence="4" key="1">
    <citation type="submission" date="2023-06" db="EMBL/GenBank/DDBJ databases">
        <title>Draft genome of Marssonina rosae.</title>
        <authorList>
            <person name="Cheng Q."/>
        </authorList>
    </citation>
    <scope>NUCLEOTIDE SEQUENCE</scope>
    <source>
        <strain evidence="4">R4</strain>
    </source>
</reference>
<dbReference type="PROSITE" id="PS00498">
    <property type="entry name" value="TYROSINASE_2"/>
    <property type="match status" value="1"/>
</dbReference>
<keyword evidence="5" id="KW-1185">Reference proteome</keyword>
<dbReference type="InterPro" id="IPR008922">
    <property type="entry name" value="Di-copper_centre_dom_sf"/>
</dbReference>
<comment type="caution">
    <text evidence="4">The sequence shown here is derived from an EMBL/GenBank/DDBJ whole genome shotgun (WGS) entry which is preliminary data.</text>
</comment>
<accession>A0AAD9T0Z4</accession>
<dbReference type="InterPro" id="IPR002227">
    <property type="entry name" value="Tyrosinase_Cu-bd"/>
</dbReference>
<feature type="domain" description="Tyrosinase copper-binding" evidence="3">
    <location>
        <begin position="277"/>
        <end position="288"/>
    </location>
</feature>
<evidence type="ECO:0000313" key="4">
    <source>
        <dbReference type="EMBL" id="KAK2626255.1"/>
    </source>
</evidence>
<dbReference type="GO" id="GO:0046872">
    <property type="term" value="F:metal ion binding"/>
    <property type="evidence" value="ECO:0007669"/>
    <property type="project" value="UniProtKB-KW"/>
</dbReference>
<evidence type="ECO:0000256" key="1">
    <source>
        <dbReference type="ARBA" id="ARBA00022723"/>
    </source>
</evidence>